<dbReference type="RefSeq" id="WP_070102452.1">
    <property type="nucleotide sequence ID" value="NZ_CABKUE010000007.1"/>
</dbReference>
<dbReference type="Gene3D" id="3.20.80.10">
    <property type="entry name" value="Regulatory factor, effector binding domain"/>
    <property type="match status" value="1"/>
</dbReference>
<accession>A0A174H360</accession>
<dbReference type="STRING" id="39482.ERS852491_02990"/>
<dbReference type="EMBL" id="CYZU01000029">
    <property type="protein sequence ID" value="CUO69452.1"/>
    <property type="molecule type" value="Genomic_DNA"/>
</dbReference>
<evidence type="ECO:0000259" key="1">
    <source>
        <dbReference type="SMART" id="SM00871"/>
    </source>
</evidence>
<dbReference type="OrthoDB" id="2054622at2"/>
<evidence type="ECO:0000313" key="2">
    <source>
        <dbReference type="EMBL" id="CUO69452.1"/>
    </source>
</evidence>
<dbReference type="SUPFAM" id="SSF55136">
    <property type="entry name" value="Probable bacterial effector-binding domain"/>
    <property type="match status" value="1"/>
</dbReference>
<organism evidence="2 3">
    <name type="scientific">Faecalicatena contorta</name>
    <dbReference type="NCBI Taxonomy" id="39482"/>
    <lineage>
        <taxon>Bacteria</taxon>
        <taxon>Bacillati</taxon>
        <taxon>Bacillota</taxon>
        <taxon>Clostridia</taxon>
        <taxon>Lachnospirales</taxon>
        <taxon>Lachnospiraceae</taxon>
        <taxon>Faecalicatena</taxon>
    </lineage>
</organism>
<dbReference type="InterPro" id="IPR010499">
    <property type="entry name" value="AraC_E-bd"/>
</dbReference>
<dbReference type="InterPro" id="IPR029442">
    <property type="entry name" value="GyrI-like"/>
</dbReference>
<proteinExistence type="predicted"/>
<protein>
    <submittedName>
        <fullName evidence="2">Transcriptional regulator, effector-binding domain/component</fullName>
    </submittedName>
</protein>
<dbReference type="SMART" id="SM00871">
    <property type="entry name" value="AraC_E_bind"/>
    <property type="match status" value="1"/>
</dbReference>
<dbReference type="AlphaFoldDB" id="A0A174H360"/>
<feature type="domain" description="AraC effector-binding" evidence="1">
    <location>
        <begin position="5"/>
        <end position="154"/>
    </location>
</feature>
<gene>
    <name evidence="2" type="ORF">ERS852491_02990</name>
</gene>
<dbReference type="Pfam" id="PF06445">
    <property type="entry name" value="GyrI-like"/>
    <property type="match status" value="1"/>
</dbReference>
<dbReference type="Proteomes" id="UP000095544">
    <property type="component" value="Unassembled WGS sequence"/>
</dbReference>
<sequence>MSRISNIEIKQEPEHYTLTIRKTINFMKDYSDFAMQAFALTGDYLNEMNVYPISGPVVCFHNQELESLDVEMGWQIAQKIENRDIMLCNMIPTRKVVSAIDLGPYEKQDPTLMDIFEWVKENGYEPQGSIYYYYLNDTERPEAEYLTQMSMPIKQADEEYGSCGCELDPMYKRALELI</sequence>
<dbReference type="InterPro" id="IPR011256">
    <property type="entry name" value="Reg_factor_effector_dom_sf"/>
</dbReference>
<name>A0A174H360_9FIRM</name>
<evidence type="ECO:0000313" key="3">
    <source>
        <dbReference type="Proteomes" id="UP000095544"/>
    </source>
</evidence>
<reference evidence="2 3" key="1">
    <citation type="submission" date="2015-09" db="EMBL/GenBank/DDBJ databases">
        <authorList>
            <consortium name="Pathogen Informatics"/>
        </authorList>
    </citation>
    <scope>NUCLEOTIDE SEQUENCE [LARGE SCALE GENOMIC DNA]</scope>
    <source>
        <strain evidence="2 3">2789STDY5834876</strain>
    </source>
</reference>